<dbReference type="AlphaFoldDB" id="A0A9X1ZI10"/>
<name>A0A9X1ZI10_9GAMM</name>
<comment type="caution">
    <text evidence="1">The sequence shown here is derived from an EMBL/GenBank/DDBJ whole genome shotgun (WGS) entry which is preliminary data.</text>
</comment>
<evidence type="ECO:0000313" key="1">
    <source>
        <dbReference type="EMBL" id="MCL1142689.1"/>
    </source>
</evidence>
<evidence type="ECO:0000313" key="2">
    <source>
        <dbReference type="Proteomes" id="UP001139333"/>
    </source>
</evidence>
<organism evidence="1 2">
    <name type="scientific">Shewanella gaetbuli</name>
    <dbReference type="NCBI Taxonomy" id="220752"/>
    <lineage>
        <taxon>Bacteria</taxon>
        <taxon>Pseudomonadati</taxon>
        <taxon>Pseudomonadota</taxon>
        <taxon>Gammaproteobacteria</taxon>
        <taxon>Alteromonadales</taxon>
        <taxon>Shewanellaceae</taxon>
        <taxon>Shewanella</taxon>
    </lineage>
</organism>
<proteinExistence type="predicted"/>
<dbReference type="Proteomes" id="UP001139333">
    <property type="component" value="Unassembled WGS sequence"/>
</dbReference>
<sequence length="224" mass="26254">MSDEKIELPTEELRTPLNMAVGDSRNYLFNITSPEQLYDDIARFTLNKNVPEHIVIQYDTARNLYLYSFHVYRFYNVAQQHLFSALELAIKDGIGEDKLKKFAKSRGARLGLSICMQYLRDKKIISNSDFPRWHNRNRAEAEAAYSHKVIEQMVEKGLDEYIWNESEIEQSTIESQWDLVDVMCRTMPKIRNEFAHGSTTLFKDVLVYFDDISIIINKVYAHLN</sequence>
<keyword evidence="2" id="KW-1185">Reference proteome</keyword>
<accession>A0A9X1ZI10</accession>
<gene>
    <name evidence="1" type="ORF">L2672_08310</name>
</gene>
<dbReference type="RefSeq" id="WP_248995376.1">
    <property type="nucleotide sequence ID" value="NZ_JAKIKP010000005.1"/>
</dbReference>
<protein>
    <submittedName>
        <fullName evidence="1">Uncharacterized protein</fullName>
    </submittedName>
</protein>
<reference evidence="1" key="1">
    <citation type="submission" date="2022-01" db="EMBL/GenBank/DDBJ databases">
        <title>Whole genome-based taxonomy of the Shewanellaceae.</title>
        <authorList>
            <person name="Martin-Rodriguez A.J."/>
        </authorList>
    </citation>
    <scope>NUCLEOTIDE SEQUENCE</scope>
    <source>
        <strain evidence="1">DSM 16422</strain>
    </source>
</reference>
<dbReference type="EMBL" id="JAKIKP010000005">
    <property type="protein sequence ID" value="MCL1142689.1"/>
    <property type="molecule type" value="Genomic_DNA"/>
</dbReference>